<name>A0ABN9PXE4_9DINO</name>
<evidence type="ECO:0000313" key="2">
    <source>
        <dbReference type="Proteomes" id="UP001189429"/>
    </source>
</evidence>
<proteinExistence type="predicted"/>
<keyword evidence="2" id="KW-1185">Reference proteome</keyword>
<organism evidence="1 2">
    <name type="scientific">Prorocentrum cordatum</name>
    <dbReference type="NCBI Taxonomy" id="2364126"/>
    <lineage>
        <taxon>Eukaryota</taxon>
        <taxon>Sar</taxon>
        <taxon>Alveolata</taxon>
        <taxon>Dinophyceae</taxon>
        <taxon>Prorocentrales</taxon>
        <taxon>Prorocentraceae</taxon>
        <taxon>Prorocentrum</taxon>
    </lineage>
</organism>
<feature type="non-terminal residue" evidence="1">
    <location>
        <position position="1"/>
    </location>
</feature>
<comment type="caution">
    <text evidence="1">The sequence shown here is derived from an EMBL/GenBank/DDBJ whole genome shotgun (WGS) entry which is preliminary data.</text>
</comment>
<dbReference type="EMBL" id="CAUYUJ010001859">
    <property type="protein sequence ID" value="CAK0797970.1"/>
    <property type="molecule type" value="Genomic_DNA"/>
</dbReference>
<evidence type="ECO:0000313" key="1">
    <source>
        <dbReference type="EMBL" id="CAK0797970.1"/>
    </source>
</evidence>
<sequence>VPADASCCWECKVIQSEVAAVYSWLEVFVDDRVASAMAAAARGPGHGAVNNGECKAPSPTSPVFCEESWCSGDGTRLREFGAAQLQLLQRHLRAAVLHGRACAPPVAAAAGAPAGEAPAPQHEGVESFDGRHWAAEGRVDSFERRLEDMGIELLKRFSALELRMTSVERTTRESSVWREKCTVDVEAALERLREVGELKRWARRGHGPASFGGNAWEPRVPSEPHLSR</sequence>
<protein>
    <submittedName>
        <fullName evidence="1">Uncharacterized protein</fullName>
    </submittedName>
</protein>
<gene>
    <name evidence="1" type="ORF">PCOR1329_LOCUS6894</name>
</gene>
<feature type="non-terminal residue" evidence="1">
    <location>
        <position position="228"/>
    </location>
</feature>
<accession>A0ABN9PXE4</accession>
<dbReference type="Proteomes" id="UP001189429">
    <property type="component" value="Unassembled WGS sequence"/>
</dbReference>
<reference evidence="1" key="1">
    <citation type="submission" date="2023-10" db="EMBL/GenBank/DDBJ databases">
        <authorList>
            <person name="Chen Y."/>
            <person name="Shah S."/>
            <person name="Dougan E. K."/>
            <person name="Thang M."/>
            <person name="Chan C."/>
        </authorList>
    </citation>
    <scope>NUCLEOTIDE SEQUENCE [LARGE SCALE GENOMIC DNA]</scope>
</reference>